<dbReference type="CDD" id="cd00570">
    <property type="entry name" value="GST_N_family"/>
    <property type="match status" value="1"/>
</dbReference>
<organism evidence="3 4">
    <name type="scientific">Salinadaptatus halalkaliphilus</name>
    <dbReference type="NCBI Taxonomy" id="2419781"/>
    <lineage>
        <taxon>Archaea</taxon>
        <taxon>Methanobacteriati</taxon>
        <taxon>Methanobacteriota</taxon>
        <taxon>Stenosarchaea group</taxon>
        <taxon>Halobacteria</taxon>
        <taxon>Halobacteriales</taxon>
        <taxon>Natrialbaceae</taxon>
        <taxon>Salinadaptatus</taxon>
    </lineage>
</organism>
<dbReference type="EMBL" id="RBZW01000016">
    <property type="protein sequence ID" value="THE65822.1"/>
    <property type="molecule type" value="Genomic_DNA"/>
</dbReference>
<comment type="caution">
    <text evidence="3">The sequence shown here is derived from an EMBL/GenBank/DDBJ whole genome shotgun (WGS) entry which is preliminary data.</text>
</comment>
<dbReference type="InterPro" id="IPR011767">
    <property type="entry name" value="GLR_AS"/>
</dbReference>
<dbReference type="GO" id="GO:0016491">
    <property type="term" value="F:oxidoreductase activity"/>
    <property type="evidence" value="ECO:0007669"/>
    <property type="project" value="InterPro"/>
</dbReference>
<dbReference type="Proteomes" id="UP000318864">
    <property type="component" value="Unassembled WGS sequence"/>
</dbReference>
<dbReference type="SUPFAM" id="SSF52833">
    <property type="entry name" value="Thioredoxin-like"/>
    <property type="match status" value="2"/>
</dbReference>
<evidence type="ECO:0000259" key="1">
    <source>
        <dbReference type="PROSITE" id="PS50404"/>
    </source>
</evidence>
<dbReference type="PROSITE" id="PS51352">
    <property type="entry name" value="THIOREDOXIN_2"/>
    <property type="match status" value="1"/>
</dbReference>
<dbReference type="PROSITE" id="PS50404">
    <property type="entry name" value="GST_NTER"/>
    <property type="match status" value="1"/>
</dbReference>
<dbReference type="AlphaFoldDB" id="A0A4S3TNH0"/>
<proteinExistence type="predicted"/>
<dbReference type="RefSeq" id="WP_141463861.1">
    <property type="nucleotide sequence ID" value="NZ_RBZW01000016.1"/>
</dbReference>
<evidence type="ECO:0000313" key="4">
    <source>
        <dbReference type="Proteomes" id="UP000318864"/>
    </source>
</evidence>
<dbReference type="PROSITE" id="PS00195">
    <property type="entry name" value="GLUTAREDOXIN_1"/>
    <property type="match status" value="1"/>
</dbReference>
<dbReference type="InterPro" id="IPR004045">
    <property type="entry name" value="Glutathione_S-Trfase_N"/>
</dbReference>
<reference evidence="3 4" key="1">
    <citation type="submission" date="2018-10" db="EMBL/GenBank/DDBJ databases">
        <title>Natronolimnobius sp. XQ-INN 246 isolated from Inner Mongolia Autonomous Region of China.</title>
        <authorList>
            <person name="Xue Q."/>
        </authorList>
    </citation>
    <scope>NUCLEOTIDE SEQUENCE [LARGE SCALE GENOMIC DNA]</scope>
    <source>
        <strain evidence="3 4">XQ-INN 246</strain>
    </source>
</reference>
<dbReference type="Pfam" id="PF13417">
    <property type="entry name" value="GST_N_3"/>
    <property type="match status" value="1"/>
</dbReference>
<dbReference type="Gene3D" id="3.40.30.10">
    <property type="entry name" value="Glutaredoxin"/>
    <property type="match status" value="2"/>
</dbReference>
<dbReference type="InterPro" id="IPR036249">
    <property type="entry name" value="Thioredoxin-like_sf"/>
</dbReference>
<dbReference type="Pfam" id="PF00578">
    <property type="entry name" value="AhpC-TSA"/>
    <property type="match status" value="1"/>
</dbReference>
<dbReference type="OrthoDB" id="334647at2157"/>
<dbReference type="InterPro" id="IPR013766">
    <property type="entry name" value="Thioredoxin_domain"/>
</dbReference>
<keyword evidence="4" id="KW-1185">Reference proteome</keyword>
<evidence type="ECO:0000259" key="2">
    <source>
        <dbReference type="PROSITE" id="PS51352"/>
    </source>
</evidence>
<accession>A0A4S3TNH0</accession>
<dbReference type="InterPro" id="IPR000866">
    <property type="entry name" value="AhpC/TSA"/>
</dbReference>
<feature type="domain" description="GST N-terminal" evidence="1">
    <location>
        <begin position="11"/>
        <end position="92"/>
    </location>
</feature>
<protein>
    <submittedName>
        <fullName evidence="3">Alkyl hydroperoxide reductase</fullName>
    </submittedName>
</protein>
<feature type="domain" description="Thioredoxin" evidence="2">
    <location>
        <begin position="109"/>
        <end position="264"/>
    </location>
</feature>
<gene>
    <name evidence="3" type="ORF">D8Y22_06370</name>
</gene>
<sequence>MTPTSETDETPTMTLYRLHGCPWCERVVDRLERADIDYESRFVAGEHGLRDAVAREAGTRSVPVLIDHDRGVTMPESGNILEYLATSYGTEPAADDGPSVVELPPSDHPVAGEHAPDFTRPLVTDEYWENVSLSALARDAGGVLLVFSPLNWGGKSIYWWDELQARSWDGDDLAVVGIGVSQPFDHQRFIVDRDLEYPLYSDPGNDVATRYDLVHDLDGMAGLEEPRPAIFLLEDDLTVDYAWVATEWPETPPYDELEAAIEGR</sequence>
<evidence type="ECO:0000313" key="3">
    <source>
        <dbReference type="EMBL" id="THE65822.1"/>
    </source>
</evidence>
<dbReference type="PROSITE" id="PS51354">
    <property type="entry name" value="GLUTAREDOXIN_2"/>
    <property type="match status" value="1"/>
</dbReference>
<name>A0A4S3TNH0_9EURY</name>
<dbReference type="GO" id="GO:0016209">
    <property type="term" value="F:antioxidant activity"/>
    <property type="evidence" value="ECO:0007669"/>
    <property type="project" value="InterPro"/>
</dbReference>